<reference evidence="2 3" key="1">
    <citation type="submission" date="2020-06" db="EMBL/GenBank/DDBJ databases">
        <title>Genome mining for natural products.</title>
        <authorList>
            <person name="Zhang B."/>
            <person name="Shi J."/>
            <person name="Ge H."/>
        </authorList>
    </citation>
    <scope>NUCLEOTIDE SEQUENCE [LARGE SCALE GENOMIC DNA]</scope>
    <source>
        <strain evidence="2 3">NA00687</strain>
    </source>
</reference>
<organism evidence="2 3">
    <name type="scientific">Streptomyces buecherae</name>
    <dbReference type="NCBI Taxonomy" id="2763006"/>
    <lineage>
        <taxon>Bacteria</taxon>
        <taxon>Bacillati</taxon>
        <taxon>Actinomycetota</taxon>
        <taxon>Actinomycetes</taxon>
        <taxon>Kitasatosporales</taxon>
        <taxon>Streptomycetaceae</taxon>
        <taxon>Streptomyces</taxon>
    </lineage>
</organism>
<protein>
    <submittedName>
        <fullName evidence="2">Uncharacterized protein</fullName>
    </submittedName>
</protein>
<gene>
    <name evidence="2" type="ORF">HUT08_33260</name>
</gene>
<proteinExistence type="predicted"/>
<dbReference type="RefSeq" id="WP_176165317.1">
    <property type="nucleotide sequence ID" value="NZ_CP054929.1"/>
</dbReference>
<accession>A0A7H8NGM0</accession>
<dbReference type="Proteomes" id="UP000509303">
    <property type="component" value="Chromosome"/>
</dbReference>
<dbReference type="EMBL" id="CP054929">
    <property type="protein sequence ID" value="QKW53611.1"/>
    <property type="molecule type" value="Genomic_DNA"/>
</dbReference>
<feature type="compositionally biased region" description="Low complexity" evidence="1">
    <location>
        <begin position="88"/>
        <end position="112"/>
    </location>
</feature>
<keyword evidence="3" id="KW-1185">Reference proteome</keyword>
<feature type="region of interest" description="Disordered" evidence="1">
    <location>
        <begin position="63"/>
        <end position="123"/>
    </location>
</feature>
<name>A0A7H8NGM0_9ACTN</name>
<evidence type="ECO:0000313" key="2">
    <source>
        <dbReference type="EMBL" id="QKW53611.1"/>
    </source>
</evidence>
<evidence type="ECO:0000256" key="1">
    <source>
        <dbReference type="SAM" id="MobiDB-lite"/>
    </source>
</evidence>
<dbReference type="AlphaFoldDB" id="A0A7H8NGM0"/>
<sequence length="123" mass="12728">MEMGTSQTHRQATSLLLDKANLLPDGLDRGEAMERVASATLSMHRSALHVAVDPRLAQDVLARHRPAHGAASAHGQGLIQESPTGAIARAASPSRAGTAASAPAPVAAASQPVDPRIAFSRNR</sequence>
<evidence type="ECO:0000313" key="3">
    <source>
        <dbReference type="Proteomes" id="UP000509303"/>
    </source>
</evidence>